<evidence type="ECO:0000256" key="4">
    <source>
        <dbReference type="ARBA" id="ARBA00022737"/>
    </source>
</evidence>
<dbReference type="GO" id="GO:0030042">
    <property type="term" value="P:actin filament depolymerization"/>
    <property type="evidence" value="ECO:0007669"/>
    <property type="project" value="TreeGrafter"/>
</dbReference>
<evidence type="ECO:0000256" key="1">
    <source>
        <dbReference type="ARBA" id="ARBA00004245"/>
    </source>
</evidence>
<dbReference type="AlphaFoldDB" id="A0AAD9HXG3"/>
<evidence type="ECO:0000256" key="2">
    <source>
        <dbReference type="ARBA" id="ARBA00009557"/>
    </source>
</evidence>
<dbReference type="InterPro" id="IPR028458">
    <property type="entry name" value="Twinfilin"/>
</dbReference>
<dbReference type="GO" id="GO:0005884">
    <property type="term" value="C:actin filament"/>
    <property type="evidence" value="ECO:0007669"/>
    <property type="project" value="TreeGrafter"/>
</dbReference>
<feature type="domain" description="ADF-H" evidence="8">
    <location>
        <begin position="1"/>
        <end position="135"/>
    </location>
</feature>
<comment type="caution">
    <text evidence="9">The sequence shown here is derived from an EMBL/GenBank/DDBJ whole genome shotgun (WGS) entry which is preliminary data.</text>
</comment>
<dbReference type="Gene3D" id="3.40.20.10">
    <property type="entry name" value="Severin"/>
    <property type="match status" value="1"/>
</dbReference>
<gene>
    <name evidence="9" type="ORF">P8C59_000486</name>
</gene>
<dbReference type="PANTHER" id="PTHR13759:SF1">
    <property type="entry name" value="TWINFILIN"/>
    <property type="match status" value="1"/>
</dbReference>
<dbReference type="GO" id="GO:0005737">
    <property type="term" value="C:cytoplasm"/>
    <property type="evidence" value="ECO:0007669"/>
    <property type="project" value="TreeGrafter"/>
</dbReference>
<keyword evidence="4" id="KW-0677">Repeat</keyword>
<dbReference type="GO" id="GO:0003785">
    <property type="term" value="F:actin monomer binding"/>
    <property type="evidence" value="ECO:0007669"/>
    <property type="project" value="TreeGrafter"/>
</dbReference>
<organism evidence="9 10">
    <name type="scientific">Phyllachora maydis</name>
    <dbReference type="NCBI Taxonomy" id="1825666"/>
    <lineage>
        <taxon>Eukaryota</taxon>
        <taxon>Fungi</taxon>
        <taxon>Dikarya</taxon>
        <taxon>Ascomycota</taxon>
        <taxon>Pezizomycotina</taxon>
        <taxon>Sordariomycetes</taxon>
        <taxon>Sordariomycetidae</taxon>
        <taxon>Phyllachorales</taxon>
        <taxon>Phyllachoraceae</taxon>
        <taxon>Phyllachora</taxon>
    </lineage>
</organism>
<keyword evidence="6" id="KW-0206">Cytoskeleton</keyword>
<evidence type="ECO:0000313" key="9">
    <source>
        <dbReference type="EMBL" id="KAK2066695.1"/>
    </source>
</evidence>
<dbReference type="Pfam" id="PF00241">
    <property type="entry name" value="Cofilin_ADF"/>
    <property type="match status" value="1"/>
</dbReference>
<dbReference type="Proteomes" id="UP001217918">
    <property type="component" value="Unassembled WGS sequence"/>
</dbReference>
<dbReference type="InterPro" id="IPR029006">
    <property type="entry name" value="ADF-H/Gelsolin-like_dom_sf"/>
</dbReference>
<sequence length="211" mass="23015">MQSASQELVDRFNELLESDKHFGILVTVSGEKLQPVTLLTPASPGQSFESNVSSLLTPHVKKDEALFVILRRDAAAPFLAAVTYVPDTAHVRQKMLFASTRLTLLRELGSEHFRESIFATTPEDLSPAGFQKHDAHSAVAAPLTEEERTLGEVKRAEQEAGSGTGTKEIHLSKSFAMPIAENALAALKELAGESGRLLVMLKINAENNFYD</sequence>
<dbReference type="GO" id="GO:0051015">
    <property type="term" value="F:actin filament binding"/>
    <property type="evidence" value="ECO:0007669"/>
    <property type="project" value="TreeGrafter"/>
</dbReference>
<dbReference type="FunFam" id="3.40.20.10:FF:000042">
    <property type="entry name" value="Actin depolymerizing protein"/>
    <property type="match status" value="1"/>
</dbReference>
<evidence type="ECO:0000256" key="6">
    <source>
        <dbReference type="ARBA" id="ARBA00023212"/>
    </source>
</evidence>
<accession>A0AAD9HXG3</accession>
<proteinExistence type="inferred from homology"/>
<keyword evidence="5" id="KW-0009">Actin-binding</keyword>
<dbReference type="InterPro" id="IPR002108">
    <property type="entry name" value="ADF-H"/>
</dbReference>
<dbReference type="EMBL" id="JAQQPM010000001">
    <property type="protein sequence ID" value="KAK2066695.1"/>
    <property type="molecule type" value="Genomic_DNA"/>
</dbReference>
<dbReference type="SUPFAM" id="SSF55753">
    <property type="entry name" value="Actin depolymerizing proteins"/>
    <property type="match status" value="1"/>
</dbReference>
<comment type="subunit">
    <text evidence="7">Interacts with G-actin; ADP-actin form.</text>
</comment>
<comment type="similarity">
    <text evidence="2">Belongs to the actin-binding proteins ADF family. Twinfilin subfamily.</text>
</comment>
<evidence type="ECO:0000256" key="5">
    <source>
        <dbReference type="ARBA" id="ARBA00023203"/>
    </source>
</evidence>
<protein>
    <recommendedName>
        <fullName evidence="8">ADF-H domain-containing protein</fullName>
    </recommendedName>
</protein>
<evidence type="ECO:0000259" key="8">
    <source>
        <dbReference type="PROSITE" id="PS51263"/>
    </source>
</evidence>
<evidence type="ECO:0000256" key="7">
    <source>
        <dbReference type="ARBA" id="ARBA00038532"/>
    </source>
</evidence>
<evidence type="ECO:0000256" key="3">
    <source>
        <dbReference type="ARBA" id="ARBA00022490"/>
    </source>
</evidence>
<dbReference type="PROSITE" id="PS51263">
    <property type="entry name" value="ADF_H"/>
    <property type="match status" value="1"/>
</dbReference>
<dbReference type="GO" id="GO:0051016">
    <property type="term" value="P:barbed-end actin filament capping"/>
    <property type="evidence" value="ECO:0007669"/>
    <property type="project" value="TreeGrafter"/>
</dbReference>
<keyword evidence="3" id="KW-0963">Cytoplasm</keyword>
<keyword evidence="10" id="KW-1185">Reference proteome</keyword>
<dbReference type="PANTHER" id="PTHR13759">
    <property type="entry name" value="TWINFILIN"/>
    <property type="match status" value="1"/>
</dbReference>
<comment type="subcellular location">
    <subcellularLocation>
        <location evidence="1">Cytoplasm</location>
        <location evidence="1">Cytoskeleton</location>
    </subcellularLocation>
</comment>
<dbReference type="SMART" id="SM00102">
    <property type="entry name" value="ADF"/>
    <property type="match status" value="1"/>
</dbReference>
<evidence type="ECO:0000313" key="10">
    <source>
        <dbReference type="Proteomes" id="UP001217918"/>
    </source>
</evidence>
<name>A0AAD9HXG3_9PEZI</name>
<dbReference type="CDD" id="cd11285">
    <property type="entry name" value="ADF_Twf-N_like"/>
    <property type="match status" value="1"/>
</dbReference>
<reference evidence="9" key="1">
    <citation type="journal article" date="2023" name="Mol. Plant Microbe Interact.">
        <title>Elucidating the Obligate Nature and Biological Capacity of an Invasive Fungal Corn Pathogen.</title>
        <authorList>
            <person name="MacCready J.S."/>
            <person name="Roggenkamp E.M."/>
            <person name="Gdanetz K."/>
            <person name="Chilvers M.I."/>
        </authorList>
    </citation>
    <scope>NUCLEOTIDE SEQUENCE</scope>
    <source>
        <strain evidence="9">PM02</strain>
    </source>
</reference>